<evidence type="ECO:0000313" key="3">
    <source>
        <dbReference type="Proteomes" id="UP001589575"/>
    </source>
</evidence>
<protein>
    <submittedName>
        <fullName evidence="2">Uncharacterized protein</fullName>
    </submittedName>
</protein>
<feature type="compositionally biased region" description="Low complexity" evidence="1">
    <location>
        <begin position="17"/>
        <end position="26"/>
    </location>
</feature>
<gene>
    <name evidence="2" type="ORF">ACFFX0_02275</name>
</gene>
<keyword evidence="3" id="KW-1185">Reference proteome</keyword>
<feature type="compositionally biased region" description="Polar residues" evidence="1">
    <location>
        <begin position="27"/>
        <end position="36"/>
    </location>
</feature>
<evidence type="ECO:0000313" key="2">
    <source>
        <dbReference type="EMBL" id="MFB9070079.1"/>
    </source>
</evidence>
<evidence type="ECO:0000256" key="1">
    <source>
        <dbReference type="SAM" id="MobiDB-lite"/>
    </source>
</evidence>
<reference evidence="2 3" key="1">
    <citation type="submission" date="2024-09" db="EMBL/GenBank/DDBJ databases">
        <authorList>
            <person name="Sun Q."/>
            <person name="Mori K."/>
        </authorList>
    </citation>
    <scope>NUCLEOTIDE SEQUENCE [LARGE SCALE GENOMIC DNA]</scope>
    <source>
        <strain evidence="2 3">CCM 7609</strain>
    </source>
</reference>
<sequence length="42" mass="4429">MTRVLSPGRPSLTRTISVSSDGSWSSHGATILNSSCPRGRGR</sequence>
<organism evidence="2 3">
    <name type="scientific">Citricoccus parietis</name>
    <dbReference type="NCBI Taxonomy" id="592307"/>
    <lineage>
        <taxon>Bacteria</taxon>
        <taxon>Bacillati</taxon>
        <taxon>Actinomycetota</taxon>
        <taxon>Actinomycetes</taxon>
        <taxon>Micrococcales</taxon>
        <taxon>Micrococcaceae</taxon>
        <taxon>Citricoccus</taxon>
    </lineage>
</organism>
<dbReference type="EMBL" id="JBHMFI010000001">
    <property type="protein sequence ID" value="MFB9070079.1"/>
    <property type="molecule type" value="Genomic_DNA"/>
</dbReference>
<accession>A0ABV5FTR5</accession>
<dbReference type="Proteomes" id="UP001589575">
    <property type="component" value="Unassembled WGS sequence"/>
</dbReference>
<comment type="caution">
    <text evidence="2">The sequence shown here is derived from an EMBL/GenBank/DDBJ whole genome shotgun (WGS) entry which is preliminary data.</text>
</comment>
<name>A0ABV5FTR5_9MICC</name>
<feature type="region of interest" description="Disordered" evidence="1">
    <location>
        <begin position="1"/>
        <end position="42"/>
    </location>
</feature>
<proteinExistence type="predicted"/>